<keyword evidence="1" id="KW-0472">Membrane</keyword>
<feature type="transmembrane region" description="Helical" evidence="1">
    <location>
        <begin position="71"/>
        <end position="94"/>
    </location>
</feature>
<evidence type="ECO:0000313" key="4">
    <source>
        <dbReference type="Proteomes" id="UP000317550"/>
    </source>
</evidence>
<dbReference type="Pfam" id="PF13239">
    <property type="entry name" value="2TM"/>
    <property type="match status" value="1"/>
</dbReference>
<keyword evidence="4" id="KW-1185">Reference proteome</keyword>
<accession>A0A516SCE8</accession>
<evidence type="ECO:0000256" key="1">
    <source>
        <dbReference type="SAM" id="Phobius"/>
    </source>
</evidence>
<dbReference type="EMBL" id="CP041730">
    <property type="protein sequence ID" value="QDQ25821.1"/>
    <property type="molecule type" value="Genomic_DNA"/>
</dbReference>
<keyword evidence="1" id="KW-1133">Transmembrane helix</keyword>
<evidence type="ECO:0000259" key="2">
    <source>
        <dbReference type="Pfam" id="PF13239"/>
    </source>
</evidence>
<sequence length="118" mass="13128">MMSDFSTSQPLSESRNTLDLGKRIKLIDEAALRRGAEQVVGDRLDLHLRAIGFLATSALLCAINWKTQGRISWAAWPMLGMGFVLTMQTARFYLSGDAQFEKRVAQEMAAVRHGKDGK</sequence>
<gene>
    <name evidence="3" type="ORF">FNU76_05340</name>
</gene>
<organism evidence="3 4">
    <name type="scientific">Chitinimonas arctica</name>
    <dbReference type="NCBI Taxonomy" id="2594795"/>
    <lineage>
        <taxon>Bacteria</taxon>
        <taxon>Pseudomonadati</taxon>
        <taxon>Pseudomonadota</taxon>
        <taxon>Betaproteobacteria</taxon>
        <taxon>Neisseriales</taxon>
        <taxon>Chitinibacteraceae</taxon>
        <taxon>Chitinimonas</taxon>
    </lineage>
</organism>
<feature type="domain" description="2TM" evidence="2">
    <location>
        <begin position="36"/>
        <end position="103"/>
    </location>
</feature>
<dbReference type="AlphaFoldDB" id="A0A516SCE8"/>
<keyword evidence="1" id="KW-0812">Transmembrane</keyword>
<reference evidence="4" key="1">
    <citation type="submission" date="2019-07" db="EMBL/GenBank/DDBJ databases">
        <title>Chitinimonas sp. nov., isolated from Ny-Alesund, arctica soil.</title>
        <authorList>
            <person name="Xu Q."/>
            <person name="Peng F."/>
        </authorList>
    </citation>
    <scope>NUCLEOTIDE SEQUENCE [LARGE SCALE GENOMIC DNA]</scope>
    <source>
        <strain evidence="4">R3-44</strain>
    </source>
</reference>
<dbReference type="Proteomes" id="UP000317550">
    <property type="component" value="Chromosome"/>
</dbReference>
<dbReference type="KEGG" id="cari:FNU76_05340"/>
<proteinExistence type="predicted"/>
<dbReference type="OrthoDB" id="21915at2"/>
<name>A0A516SCE8_9NEIS</name>
<feature type="transmembrane region" description="Helical" evidence="1">
    <location>
        <begin position="46"/>
        <end position="65"/>
    </location>
</feature>
<dbReference type="InterPro" id="IPR025698">
    <property type="entry name" value="2TM_dom"/>
</dbReference>
<dbReference type="RefSeq" id="WP_143856746.1">
    <property type="nucleotide sequence ID" value="NZ_CP041730.1"/>
</dbReference>
<protein>
    <submittedName>
        <fullName evidence="3">2TM domain-containing protein</fullName>
    </submittedName>
</protein>
<evidence type="ECO:0000313" key="3">
    <source>
        <dbReference type="EMBL" id="QDQ25821.1"/>
    </source>
</evidence>